<keyword evidence="10" id="KW-1185">Reference proteome</keyword>
<evidence type="ECO:0000256" key="8">
    <source>
        <dbReference type="SAM" id="Phobius"/>
    </source>
</evidence>
<keyword evidence="5 8" id="KW-1133">Transmembrane helix</keyword>
<evidence type="ECO:0008006" key="11">
    <source>
        <dbReference type="Google" id="ProtNLM"/>
    </source>
</evidence>
<feature type="transmembrane region" description="Helical" evidence="8">
    <location>
        <begin position="462"/>
        <end position="481"/>
    </location>
</feature>
<evidence type="ECO:0000256" key="6">
    <source>
        <dbReference type="ARBA" id="ARBA00023136"/>
    </source>
</evidence>
<feature type="transmembrane region" description="Helical" evidence="8">
    <location>
        <begin position="353"/>
        <end position="374"/>
    </location>
</feature>
<feature type="transmembrane region" description="Helical" evidence="8">
    <location>
        <begin position="45"/>
        <end position="66"/>
    </location>
</feature>
<feature type="transmembrane region" description="Helical" evidence="8">
    <location>
        <begin position="119"/>
        <end position="140"/>
    </location>
</feature>
<evidence type="ECO:0000256" key="3">
    <source>
        <dbReference type="ARBA" id="ARBA00022475"/>
    </source>
</evidence>
<dbReference type="Proteomes" id="UP001642540">
    <property type="component" value="Unassembled WGS sequence"/>
</dbReference>
<dbReference type="EMBL" id="CAXLJM020000124">
    <property type="protein sequence ID" value="CAL8139196.1"/>
    <property type="molecule type" value="Genomic_DNA"/>
</dbReference>
<dbReference type="InterPro" id="IPR009318">
    <property type="entry name" value="Gustatory_rcpt"/>
</dbReference>
<protein>
    <recommendedName>
        <fullName evidence="11">Gustatory receptor</fullName>
    </recommendedName>
</protein>
<comment type="similarity">
    <text evidence="2">Belongs to the insect chemoreceptor superfamily. Gustatory receptor (GR) family. Gr5a subfamily.</text>
</comment>
<dbReference type="Pfam" id="PF06151">
    <property type="entry name" value="Trehalose_recp"/>
    <property type="match status" value="1"/>
</dbReference>
<evidence type="ECO:0000256" key="2">
    <source>
        <dbReference type="ARBA" id="ARBA00005327"/>
    </source>
</evidence>
<proteinExistence type="inferred from homology"/>
<reference evidence="9 10" key="1">
    <citation type="submission" date="2024-08" db="EMBL/GenBank/DDBJ databases">
        <authorList>
            <person name="Cucini C."/>
            <person name="Frati F."/>
        </authorList>
    </citation>
    <scope>NUCLEOTIDE SEQUENCE [LARGE SCALE GENOMIC DNA]</scope>
</reference>
<evidence type="ECO:0000256" key="4">
    <source>
        <dbReference type="ARBA" id="ARBA00022692"/>
    </source>
</evidence>
<dbReference type="PANTHER" id="PTHR21421">
    <property type="entry name" value="GUSTATORY RECEPTOR"/>
    <property type="match status" value="1"/>
</dbReference>
<feature type="transmembrane region" description="Helical" evidence="8">
    <location>
        <begin position="86"/>
        <end position="107"/>
    </location>
</feature>
<accession>A0ABP1RZE7</accession>
<dbReference type="PANTHER" id="PTHR21421:SF29">
    <property type="entry name" value="GUSTATORY RECEPTOR 5A FOR TREHALOSE-RELATED"/>
    <property type="match status" value="1"/>
</dbReference>
<organism evidence="9 10">
    <name type="scientific">Orchesella dallaii</name>
    <dbReference type="NCBI Taxonomy" id="48710"/>
    <lineage>
        <taxon>Eukaryota</taxon>
        <taxon>Metazoa</taxon>
        <taxon>Ecdysozoa</taxon>
        <taxon>Arthropoda</taxon>
        <taxon>Hexapoda</taxon>
        <taxon>Collembola</taxon>
        <taxon>Entomobryomorpha</taxon>
        <taxon>Entomobryoidea</taxon>
        <taxon>Orchesellidae</taxon>
        <taxon>Orchesellinae</taxon>
        <taxon>Orchesella</taxon>
    </lineage>
</organism>
<evidence type="ECO:0000313" key="10">
    <source>
        <dbReference type="Proteomes" id="UP001642540"/>
    </source>
</evidence>
<evidence type="ECO:0000256" key="5">
    <source>
        <dbReference type="ARBA" id="ARBA00022989"/>
    </source>
</evidence>
<gene>
    <name evidence="9" type="ORF">ODALV1_LOCUS27726</name>
</gene>
<keyword evidence="7" id="KW-0675">Receptor</keyword>
<sequence length="518" mass="58951">MDLERSESEVNFLKSRERTKSDGDVPRQLFLPFSSRFQVSSSFKFHVFLLFQPFLNVCYFTFLTPFRFTRDPKGYYNLQTNPVQQILSTLVLSLCTIYALLDLRYFLEQNLKENPHKAFVYAYGLLKGFIPFVWLVTFWFKRKWFAKLLTVCQGKAEEKFILGKFNNNNNSTNTPSLTLQIIVHILVILTLAKVIFEFLNSFQGIENLLAYKAGILLYNFHLKQDDAQLEQEDLWESPLLICLASVTAFISTTFNYIEYMFDLFCFIGAAMVFAVCGHFSDEMEKLSRMSSAPENCSLQSKRILKLMQTNYVDLIAILDSINEVFGSLIVLYFLGSYPTLVWSVFGLFRKVSISYGIFHVHKICIFVLVTVTAAEGNSKVGQFKQWLFHTSVSSAEESGSGVLSGIGAGRSIINIDDMDYYPCDDGLTPQCIDLSSLNILHREVSTETLGLKGYKFFTVTHGLIGTMLGIVVTFAIVMLQFEMDIDDNPRRPSGSRFTVPMSFAKESAVNTSQIDTIF</sequence>
<keyword evidence="4 8" id="KW-0812">Transmembrane</keyword>
<evidence type="ECO:0000313" key="9">
    <source>
        <dbReference type="EMBL" id="CAL8139196.1"/>
    </source>
</evidence>
<evidence type="ECO:0000256" key="1">
    <source>
        <dbReference type="ARBA" id="ARBA00004651"/>
    </source>
</evidence>
<keyword evidence="3" id="KW-1003">Cell membrane</keyword>
<evidence type="ECO:0000256" key="7">
    <source>
        <dbReference type="ARBA" id="ARBA00023170"/>
    </source>
</evidence>
<comment type="caution">
    <text evidence="9">The sequence shown here is derived from an EMBL/GenBank/DDBJ whole genome shotgun (WGS) entry which is preliminary data.</text>
</comment>
<comment type="subcellular location">
    <subcellularLocation>
        <location evidence="1">Cell membrane</location>
        <topology evidence="1">Multi-pass membrane protein</topology>
    </subcellularLocation>
</comment>
<name>A0ABP1RZE7_9HEXA</name>
<keyword evidence="6 8" id="KW-0472">Membrane</keyword>
<feature type="transmembrane region" description="Helical" evidence="8">
    <location>
        <begin position="177"/>
        <end position="196"/>
    </location>
</feature>
<feature type="transmembrane region" description="Helical" evidence="8">
    <location>
        <begin position="263"/>
        <end position="280"/>
    </location>
</feature>